<feature type="region of interest" description="Disordered" evidence="1">
    <location>
        <begin position="1"/>
        <end position="32"/>
    </location>
</feature>
<gene>
    <name evidence="2" type="ORF">FCM35_KLT19895</name>
</gene>
<dbReference type="EMBL" id="SWLB01000008">
    <property type="protein sequence ID" value="KAF3335388.1"/>
    <property type="molecule type" value="Genomic_DNA"/>
</dbReference>
<feature type="compositionally biased region" description="Basic and acidic residues" evidence="1">
    <location>
        <begin position="1"/>
        <end position="18"/>
    </location>
</feature>
<dbReference type="AlphaFoldDB" id="A0A833R9D2"/>
<protein>
    <submittedName>
        <fullName evidence="2">Uncharacterized protein</fullName>
    </submittedName>
</protein>
<keyword evidence="3" id="KW-1185">Reference proteome</keyword>
<reference evidence="2" key="1">
    <citation type="submission" date="2020-01" db="EMBL/GenBank/DDBJ databases">
        <title>Genome sequence of Kobresia littledalei, the first chromosome-level genome in the family Cyperaceae.</title>
        <authorList>
            <person name="Qu G."/>
        </authorList>
    </citation>
    <scope>NUCLEOTIDE SEQUENCE</scope>
    <source>
        <strain evidence="2">C.B.Clarke</strain>
        <tissue evidence="2">Leaf</tissue>
    </source>
</reference>
<sequence>MTGDSEKVGLLPEQRDGKTIGWQQGKSGGSEPVMRRVQRSAKMGKKNWPKKVCLSRNTLHATPKSLFRSPINNLHFCGFASLPLRNRIGIKSEEAASHKQTTRKNRRNSEGEFKRFFRTKRSQLYNLSSSQIEEELMLLPEKKKV</sequence>
<feature type="region of interest" description="Disordered" evidence="1">
    <location>
        <begin position="92"/>
        <end position="113"/>
    </location>
</feature>
<evidence type="ECO:0000256" key="1">
    <source>
        <dbReference type="SAM" id="MobiDB-lite"/>
    </source>
</evidence>
<proteinExistence type="predicted"/>
<organism evidence="2 3">
    <name type="scientific">Carex littledalei</name>
    <dbReference type="NCBI Taxonomy" id="544730"/>
    <lineage>
        <taxon>Eukaryota</taxon>
        <taxon>Viridiplantae</taxon>
        <taxon>Streptophyta</taxon>
        <taxon>Embryophyta</taxon>
        <taxon>Tracheophyta</taxon>
        <taxon>Spermatophyta</taxon>
        <taxon>Magnoliopsida</taxon>
        <taxon>Liliopsida</taxon>
        <taxon>Poales</taxon>
        <taxon>Cyperaceae</taxon>
        <taxon>Cyperoideae</taxon>
        <taxon>Cariceae</taxon>
        <taxon>Carex</taxon>
        <taxon>Carex subgen. Euthyceras</taxon>
    </lineage>
</organism>
<comment type="caution">
    <text evidence="2">The sequence shown here is derived from an EMBL/GenBank/DDBJ whole genome shotgun (WGS) entry which is preliminary data.</text>
</comment>
<accession>A0A833R9D2</accession>
<evidence type="ECO:0000313" key="3">
    <source>
        <dbReference type="Proteomes" id="UP000623129"/>
    </source>
</evidence>
<dbReference type="Proteomes" id="UP000623129">
    <property type="component" value="Unassembled WGS sequence"/>
</dbReference>
<evidence type="ECO:0000313" key="2">
    <source>
        <dbReference type="EMBL" id="KAF3335388.1"/>
    </source>
</evidence>
<name>A0A833R9D2_9POAL</name>